<reference evidence="11 12" key="1">
    <citation type="submission" date="2018-01" db="EMBL/GenBank/DDBJ databases">
        <authorList>
            <person name="Fu G.-Y."/>
        </authorList>
    </citation>
    <scope>NUCLEOTIDE SEQUENCE [LARGE SCALE GENOMIC DNA]</scope>
    <source>
        <strain evidence="11 12">SY39</strain>
    </source>
</reference>
<dbReference type="PANTHER" id="PTHR35091">
    <property type="entry name" value="FLAGELLAR PROTEIN FLIL"/>
    <property type="match status" value="1"/>
</dbReference>
<evidence type="ECO:0000256" key="2">
    <source>
        <dbReference type="ARBA" id="ARBA00004162"/>
    </source>
</evidence>
<evidence type="ECO:0000313" key="12">
    <source>
        <dbReference type="Proteomes" id="UP000242205"/>
    </source>
</evidence>
<evidence type="ECO:0000256" key="8">
    <source>
        <dbReference type="ARBA" id="ARBA00022989"/>
    </source>
</evidence>
<feature type="transmembrane region" description="Helical" evidence="10">
    <location>
        <begin position="25"/>
        <end position="48"/>
    </location>
</feature>
<dbReference type="EMBL" id="CP025682">
    <property type="protein sequence ID" value="AUN95539.1"/>
    <property type="molecule type" value="Genomic_DNA"/>
</dbReference>
<evidence type="ECO:0000256" key="3">
    <source>
        <dbReference type="ARBA" id="ARBA00008281"/>
    </source>
</evidence>
<dbReference type="OrthoDB" id="5297029at2"/>
<keyword evidence="5 10" id="KW-0145">Chemotaxis</keyword>
<keyword evidence="10" id="KW-0997">Cell inner membrane</keyword>
<evidence type="ECO:0000256" key="9">
    <source>
        <dbReference type="ARBA" id="ARBA00023136"/>
    </source>
</evidence>
<gene>
    <name evidence="11" type="ORF">C0099_11720</name>
</gene>
<keyword evidence="8 10" id="KW-1133">Transmembrane helix</keyword>
<comment type="subcellular location">
    <subcellularLocation>
        <location evidence="10">Cell inner membrane</location>
    </subcellularLocation>
    <subcellularLocation>
        <location evidence="2">Cell membrane</location>
        <topology evidence="2">Single-pass membrane protein</topology>
    </subcellularLocation>
</comment>
<evidence type="ECO:0000256" key="4">
    <source>
        <dbReference type="ARBA" id="ARBA00022475"/>
    </source>
</evidence>
<keyword evidence="11" id="KW-0966">Cell projection</keyword>
<keyword evidence="12" id="KW-1185">Reference proteome</keyword>
<keyword evidence="11" id="KW-0969">Cilium</keyword>
<keyword evidence="9 10" id="KW-0472">Membrane</keyword>
<keyword evidence="4" id="KW-1003">Cell membrane</keyword>
<dbReference type="Pfam" id="PF03748">
    <property type="entry name" value="FliL"/>
    <property type="match status" value="1"/>
</dbReference>
<sequence>MPPAKQPTLDDAEAPKKKRGLGGKLLTIVVIVLVVLAIGAGVVVWLLLQKKNDLAGDGTESVQEPAAAQVSMEKPPTFVALDPFVVNLQPESGERYLQVIMAMRVADEKTAQGLSAFMPEIRHRINLRLTGKLPSEISTPPGQEQLAGEIAADVNAVLGSPAERGPTAIVHSVLFNSFIIQ</sequence>
<keyword evidence="11" id="KW-0282">Flagellum</keyword>
<dbReference type="InterPro" id="IPR005503">
    <property type="entry name" value="FliL"/>
</dbReference>
<dbReference type="Proteomes" id="UP000242205">
    <property type="component" value="Chromosome"/>
</dbReference>
<evidence type="ECO:0000256" key="6">
    <source>
        <dbReference type="ARBA" id="ARBA00022692"/>
    </source>
</evidence>
<dbReference type="AlphaFoldDB" id="A0A2I6S8E0"/>
<protein>
    <recommendedName>
        <fullName evidence="10">Flagellar protein FliL</fullName>
    </recommendedName>
</protein>
<keyword evidence="6 10" id="KW-0812">Transmembrane</keyword>
<proteinExistence type="inferred from homology"/>
<evidence type="ECO:0000313" key="11">
    <source>
        <dbReference type="EMBL" id="AUN95539.1"/>
    </source>
</evidence>
<keyword evidence="7 10" id="KW-0283">Flagellar rotation</keyword>
<comment type="function">
    <text evidence="1 10">Controls the rotational direction of flagella during chemotaxis.</text>
</comment>
<dbReference type="GO" id="GO:0005886">
    <property type="term" value="C:plasma membrane"/>
    <property type="evidence" value="ECO:0007669"/>
    <property type="project" value="UniProtKB-SubCell"/>
</dbReference>
<accession>A0A2I6S8E0</accession>
<evidence type="ECO:0000256" key="1">
    <source>
        <dbReference type="ARBA" id="ARBA00002254"/>
    </source>
</evidence>
<dbReference type="GO" id="GO:0009425">
    <property type="term" value="C:bacterial-type flagellum basal body"/>
    <property type="evidence" value="ECO:0007669"/>
    <property type="project" value="InterPro"/>
</dbReference>
<evidence type="ECO:0000256" key="7">
    <source>
        <dbReference type="ARBA" id="ARBA00022779"/>
    </source>
</evidence>
<dbReference type="GO" id="GO:0071978">
    <property type="term" value="P:bacterial-type flagellum-dependent swarming motility"/>
    <property type="evidence" value="ECO:0007669"/>
    <property type="project" value="TreeGrafter"/>
</dbReference>
<dbReference type="GO" id="GO:0006935">
    <property type="term" value="P:chemotaxis"/>
    <property type="evidence" value="ECO:0007669"/>
    <property type="project" value="UniProtKB-KW"/>
</dbReference>
<evidence type="ECO:0000256" key="5">
    <source>
        <dbReference type="ARBA" id="ARBA00022500"/>
    </source>
</evidence>
<name>A0A2I6S8E0_9RHOO</name>
<comment type="similarity">
    <text evidence="3 10">Belongs to the FliL family.</text>
</comment>
<dbReference type="KEGG" id="atw:C0099_11720"/>
<evidence type="ECO:0000256" key="10">
    <source>
        <dbReference type="RuleBase" id="RU364125"/>
    </source>
</evidence>
<organism evidence="11 12">
    <name type="scientific">Pseudazoarcus pumilus</name>
    <dbReference type="NCBI Taxonomy" id="2067960"/>
    <lineage>
        <taxon>Bacteria</taxon>
        <taxon>Pseudomonadati</taxon>
        <taxon>Pseudomonadota</taxon>
        <taxon>Betaproteobacteria</taxon>
        <taxon>Rhodocyclales</taxon>
        <taxon>Zoogloeaceae</taxon>
        <taxon>Pseudazoarcus</taxon>
    </lineage>
</organism>
<dbReference type="PANTHER" id="PTHR35091:SF2">
    <property type="entry name" value="FLAGELLAR PROTEIN FLIL"/>
    <property type="match status" value="1"/>
</dbReference>